<organism evidence="1 2">
    <name type="scientific">Enterobacter phage EspM4VN</name>
    <dbReference type="NCBI Taxonomy" id="2137745"/>
    <lineage>
        <taxon>Viruses</taxon>
        <taxon>Duplodnaviria</taxon>
        <taxon>Heunggongvirae</taxon>
        <taxon>Uroviricota</taxon>
        <taxon>Caudoviricetes</taxon>
        <taxon>Pantevenvirales</taxon>
        <taxon>Ackermannviridae</taxon>
        <taxon>Aglimvirinae</taxon>
        <taxon>Agtrevirus</taxon>
        <taxon>Agtrevirus EM4</taxon>
    </lineage>
</organism>
<dbReference type="RefSeq" id="YP_009876944.1">
    <property type="nucleotide sequence ID" value="NC_049384.1"/>
</dbReference>
<evidence type="ECO:0000313" key="1">
    <source>
        <dbReference type="EMBL" id="BBK03725.1"/>
    </source>
</evidence>
<accession>A0A4P2WV42</accession>
<protein>
    <submittedName>
        <fullName evidence="1">Uncharacterized protein</fullName>
    </submittedName>
</protein>
<dbReference type="KEGG" id="vg:55806158"/>
<reference evidence="1 2" key="1">
    <citation type="submission" date="2018-02" db="EMBL/GenBank/DDBJ databases">
        <title>Isolation and characterization of bacteriophage of Enterobacter asburiae, a cause of soft rot disease of plants in Vietnam.</title>
        <authorList>
            <person name="Doi K."/>
            <person name="Nagayoshi Y."/>
            <person name="Fujino Y."/>
            <person name="Thanh N.C."/>
        </authorList>
    </citation>
    <scope>NUCLEOTIDE SEQUENCE [LARGE SCALE GENOMIC DNA]</scope>
</reference>
<proteinExistence type="predicted"/>
<dbReference type="GeneID" id="55806158"/>
<keyword evidence="2" id="KW-1185">Reference proteome</keyword>
<evidence type="ECO:0000313" key="2">
    <source>
        <dbReference type="Proteomes" id="UP000248666"/>
    </source>
</evidence>
<dbReference type="EMBL" id="LC373201">
    <property type="protein sequence ID" value="BBK03725.1"/>
    <property type="molecule type" value="Genomic_DNA"/>
</dbReference>
<name>A0A4P2WV42_9CAUD</name>
<sequence>MKMFLGAPFPTATKVSSRGVKYTKLDMPRRNLKAYSPHYNYARFKEMYQSLYKANPLLVEELFQEYEKTFCGGDNNYLMVRNFIIGYQLLNGMHIMGAEYDLDYRLSLSEGQVDELRLNFPGYRFRYQKGYEGDDFWCIVYLGADTPSQEILSTHHKLGSE</sequence>
<dbReference type="Proteomes" id="UP000248666">
    <property type="component" value="Segment"/>
</dbReference>